<evidence type="ECO:0000256" key="5">
    <source>
        <dbReference type="ARBA" id="ARBA00022643"/>
    </source>
</evidence>
<evidence type="ECO:0000256" key="13">
    <source>
        <dbReference type="PIRSR" id="PIRSR006621-1"/>
    </source>
</evidence>
<comment type="similarity">
    <text evidence="12">Belongs to the dus family.</text>
</comment>
<feature type="binding site" evidence="14">
    <location>
        <begin position="264"/>
        <end position="265"/>
    </location>
    <ligand>
        <name>FMN</name>
        <dbReference type="ChEBI" id="CHEBI:58210"/>
    </ligand>
</feature>
<evidence type="ECO:0000313" key="17">
    <source>
        <dbReference type="Proteomes" id="UP000315349"/>
    </source>
</evidence>
<dbReference type="InterPro" id="IPR035587">
    <property type="entry name" value="DUS-like_FMN-bd"/>
</dbReference>
<sequence length="385" mass="42072">MTVPEVGDILFLMNDLRLHPSRPEESERVRTRLRLCTFVSYGPLVLPFRTLLSPLAGFTNLPFRRVVHELGGLGLGTTDLVNARGLLAGSEKTLRLIATHPIDRPFSVQIFGGEASIMRDAAQLLEARGVDSIDINMGCPVPKVVKTGAGASLMCHADAATELVKAVVEAVHVPVTVKMRLGWDASQLTAPRFAREFEQVGVAAVAIHGRTRAQGFSGTVNRDGIRQVVEAVDSIPVIANGDIRSVDDAISMYDETGCQAISIGRGALANPWIFRQLAEWESTGDWSPAGSFNDRLLLMRTQFRYLQEWVGEETAVSAFRKMSHWYTKAMRVGPALRHAVQSAKTGEEFEQVLQEIALAGPRGATKDGLLPDFEIPVPSGPNEHW</sequence>
<dbReference type="PROSITE" id="PS01136">
    <property type="entry name" value="UPF0034"/>
    <property type="match status" value="1"/>
</dbReference>
<dbReference type="InterPro" id="IPR004652">
    <property type="entry name" value="DusB-like"/>
</dbReference>
<dbReference type="InterPro" id="IPR013785">
    <property type="entry name" value="Aldolase_TIM"/>
</dbReference>
<dbReference type="InterPro" id="IPR024036">
    <property type="entry name" value="tRNA-dHydroUridine_Synthase_C"/>
</dbReference>
<feature type="binding site" evidence="14">
    <location>
        <position position="208"/>
    </location>
    <ligand>
        <name>FMN</name>
        <dbReference type="ChEBI" id="CHEBI:58210"/>
    </ligand>
</feature>
<evidence type="ECO:0000256" key="12">
    <source>
        <dbReference type="PIRNR" id="PIRNR006621"/>
    </source>
</evidence>
<evidence type="ECO:0000256" key="7">
    <source>
        <dbReference type="ARBA" id="ARBA00022857"/>
    </source>
</evidence>
<dbReference type="Pfam" id="PF01207">
    <property type="entry name" value="Dus"/>
    <property type="match status" value="1"/>
</dbReference>
<keyword evidence="14" id="KW-0547">Nucleotide-binding</keyword>
<evidence type="ECO:0000256" key="10">
    <source>
        <dbReference type="ARBA" id="ARBA00048205"/>
    </source>
</evidence>
<dbReference type="PANTHER" id="PTHR45846:SF1">
    <property type="entry name" value="TRNA-DIHYDROURIDINE(47) SYNTHASE [NAD(P)(+)]-LIKE"/>
    <property type="match status" value="1"/>
</dbReference>
<keyword evidence="5 12" id="KW-0288">FMN</keyword>
<dbReference type="GO" id="GO:0000049">
    <property type="term" value="F:tRNA binding"/>
    <property type="evidence" value="ECO:0007669"/>
    <property type="project" value="UniProtKB-KW"/>
</dbReference>
<protein>
    <recommendedName>
        <fullName evidence="12">tRNA-dihydrouridine synthase</fullName>
        <ecNumber evidence="12">1.3.1.-</ecNumber>
    </recommendedName>
</protein>
<keyword evidence="3" id="KW-0820">tRNA-binding</keyword>
<dbReference type="CDD" id="cd02801">
    <property type="entry name" value="DUS_like_FMN"/>
    <property type="match status" value="1"/>
</dbReference>
<keyword evidence="4 12" id="KW-0285">Flavoprotein</keyword>
<comment type="catalytic activity">
    <reaction evidence="11">
        <text>a 5,6-dihydrouridine in tRNA + NAD(+) = a uridine in tRNA + NADH + H(+)</text>
        <dbReference type="Rhea" id="RHEA:54452"/>
        <dbReference type="Rhea" id="RHEA-COMP:13339"/>
        <dbReference type="Rhea" id="RHEA-COMP:13887"/>
        <dbReference type="ChEBI" id="CHEBI:15378"/>
        <dbReference type="ChEBI" id="CHEBI:57540"/>
        <dbReference type="ChEBI" id="CHEBI:57945"/>
        <dbReference type="ChEBI" id="CHEBI:65315"/>
        <dbReference type="ChEBI" id="CHEBI:74443"/>
    </reaction>
</comment>
<feature type="binding site" evidence="14">
    <location>
        <position position="109"/>
    </location>
    <ligand>
        <name>FMN</name>
        <dbReference type="ChEBI" id="CHEBI:58210"/>
    </ligand>
</feature>
<dbReference type="EMBL" id="CP036299">
    <property type="protein sequence ID" value="QDV31138.1"/>
    <property type="molecule type" value="Genomic_DNA"/>
</dbReference>
<reference evidence="16 17" key="1">
    <citation type="submission" date="2019-02" db="EMBL/GenBank/DDBJ databases">
        <title>Deep-cultivation of Planctomycetes and their phenomic and genomic characterization uncovers novel biology.</title>
        <authorList>
            <person name="Wiegand S."/>
            <person name="Jogler M."/>
            <person name="Boedeker C."/>
            <person name="Pinto D."/>
            <person name="Vollmers J."/>
            <person name="Rivas-Marin E."/>
            <person name="Kohn T."/>
            <person name="Peeters S.H."/>
            <person name="Heuer A."/>
            <person name="Rast P."/>
            <person name="Oberbeckmann S."/>
            <person name="Bunk B."/>
            <person name="Jeske O."/>
            <person name="Meyerdierks A."/>
            <person name="Storesund J.E."/>
            <person name="Kallscheuer N."/>
            <person name="Luecker S."/>
            <person name="Lage O.M."/>
            <person name="Pohl T."/>
            <person name="Merkel B.J."/>
            <person name="Hornburger P."/>
            <person name="Mueller R.-W."/>
            <person name="Bruemmer F."/>
            <person name="Labrenz M."/>
            <person name="Spormann A.M."/>
            <person name="Op den Camp H."/>
            <person name="Overmann J."/>
            <person name="Amann R."/>
            <person name="Jetten M.S.M."/>
            <person name="Mascher T."/>
            <person name="Medema M.H."/>
            <person name="Devos D.P."/>
            <person name="Kaster A.-K."/>
            <person name="Ovreas L."/>
            <person name="Rohde M."/>
            <person name="Galperin M.Y."/>
            <person name="Jogler C."/>
        </authorList>
    </citation>
    <scope>NUCLEOTIDE SEQUENCE [LARGE SCALE GENOMIC DNA]</scope>
    <source>
        <strain evidence="16 17">Spb1</strain>
    </source>
</reference>
<evidence type="ECO:0000259" key="15">
    <source>
        <dbReference type="Pfam" id="PF01207"/>
    </source>
</evidence>
<comment type="function">
    <text evidence="2 12">Catalyzes the synthesis of 5,6-dihydrouridine (D), a modified base found in the D-loop of most tRNAs, via the reduction of the C5-C6 double bond in target uridines.</text>
</comment>
<keyword evidence="17" id="KW-1185">Reference proteome</keyword>
<evidence type="ECO:0000256" key="6">
    <source>
        <dbReference type="ARBA" id="ARBA00022694"/>
    </source>
</evidence>
<dbReference type="NCBIfam" id="TIGR00737">
    <property type="entry name" value="nifR3_yhdG"/>
    <property type="match status" value="1"/>
</dbReference>
<comment type="catalytic activity">
    <reaction evidence="10">
        <text>a 5,6-dihydrouridine in tRNA + NADP(+) = a uridine in tRNA + NADPH + H(+)</text>
        <dbReference type="Rhea" id="RHEA:23624"/>
        <dbReference type="Rhea" id="RHEA-COMP:13339"/>
        <dbReference type="Rhea" id="RHEA-COMP:13887"/>
        <dbReference type="ChEBI" id="CHEBI:15378"/>
        <dbReference type="ChEBI" id="CHEBI:57783"/>
        <dbReference type="ChEBI" id="CHEBI:58349"/>
        <dbReference type="ChEBI" id="CHEBI:65315"/>
        <dbReference type="ChEBI" id="CHEBI:74443"/>
    </reaction>
</comment>
<evidence type="ECO:0000256" key="8">
    <source>
        <dbReference type="ARBA" id="ARBA00022884"/>
    </source>
</evidence>
<feature type="domain" description="DUS-like FMN-binding" evidence="15">
    <location>
        <begin position="52"/>
        <end position="355"/>
    </location>
</feature>
<evidence type="ECO:0000256" key="1">
    <source>
        <dbReference type="ARBA" id="ARBA00001917"/>
    </source>
</evidence>
<dbReference type="InterPro" id="IPR001269">
    <property type="entry name" value="DUS_fam"/>
</dbReference>
<dbReference type="Gene3D" id="3.20.20.70">
    <property type="entry name" value="Aldolase class I"/>
    <property type="match status" value="1"/>
</dbReference>
<dbReference type="InterPro" id="IPR018517">
    <property type="entry name" value="tRNA_hU_synthase_CS"/>
</dbReference>
<evidence type="ECO:0000256" key="2">
    <source>
        <dbReference type="ARBA" id="ARBA00002790"/>
    </source>
</evidence>
<name>A0A518GRA8_9PLAN</name>
<gene>
    <name evidence="16" type="primary">dusC_3</name>
    <name evidence="16" type="ORF">Spb1_30760</name>
</gene>
<feature type="active site" description="Proton donor" evidence="13">
    <location>
        <position position="139"/>
    </location>
</feature>
<dbReference type="AlphaFoldDB" id="A0A518GRA8"/>
<dbReference type="GO" id="GO:0050660">
    <property type="term" value="F:flavin adenine dinucleotide binding"/>
    <property type="evidence" value="ECO:0007669"/>
    <property type="project" value="InterPro"/>
</dbReference>
<evidence type="ECO:0000256" key="11">
    <source>
        <dbReference type="ARBA" id="ARBA00048802"/>
    </source>
</evidence>
<evidence type="ECO:0000313" key="16">
    <source>
        <dbReference type="EMBL" id="QDV31138.1"/>
    </source>
</evidence>
<dbReference type="PANTHER" id="PTHR45846">
    <property type="entry name" value="TRNA-DIHYDROURIDINE(47) SYNTHASE [NAD(P)(+)]-LIKE"/>
    <property type="match status" value="1"/>
</dbReference>
<evidence type="ECO:0000256" key="3">
    <source>
        <dbReference type="ARBA" id="ARBA00022555"/>
    </source>
</evidence>
<dbReference type="PIRSF" id="PIRSF006621">
    <property type="entry name" value="Dus"/>
    <property type="match status" value="1"/>
</dbReference>
<keyword evidence="9 12" id="KW-0560">Oxidoreductase</keyword>
<organism evidence="16 17">
    <name type="scientific">Planctopirus ephydatiae</name>
    <dbReference type="NCBI Taxonomy" id="2528019"/>
    <lineage>
        <taxon>Bacteria</taxon>
        <taxon>Pseudomonadati</taxon>
        <taxon>Planctomycetota</taxon>
        <taxon>Planctomycetia</taxon>
        <taxon>Planctomycetales</taxon>
        <taxon>Planctomycetaceae</taxon>
        <taxon>Planctopirus</taxon>
    </lineage>
</organism>
<dbReference type="SUPFAM" id="SSF51395">
    <property type="entry name" value="FMN-linked oxidoreductases"/>
    <property type="match status" value="1"/>
</dbReference>
<proteinExistence type="inferred from homology"/>
<evidence type="ECO:0000256" key="4">
    <source>
        <dbReference type="ARBA" id="ARBA00022630"/>
    </source>
</evidence>
<feature type="binding site" evidence="14">
    <location>
        <position position="178"/>
    </location>
    <ligand>
        <name>FMN</name>
        <dbReference type="ChEBI" id="CHEBI:58210"/>
    </ligand>
</feature>
<keyword evidence="6 12" id="KW-0819">tRNA processing</keyword>
<keyword evidence="7" id="KW-0521">NADP</keyword>
<dbReference type="EC" id="1.3.1.-" evidence="12"/>
<accession>A0A518GRA8</accession>
<evidence type="ECO:0000256" key="9">
    <source>
        <dbReference type="ARBA" id="ARBA00023002"/>
    </source>
</evidence>
<dbReference type="KEGG" id="peh:Spb1_30760"/>
<comment type="cofactor">
    <cofactor evidence="1 12 14">
        <name>FMN</name>
        <dbReference type="ChEBI" id="CHEBI:58210"/>
    </cofactor>
</comment>
<evidence type="ECO:0000256" key="14">
    <source>
        <dbReference type="PIRSR" id="PIRSR006621-2"/>
    </source>
</evidence>
<dbReference type="Proteomes" id="UP000315349">
    <property type="component" value="Chromosome"/>
</dbReference>
<dbReference type="GO" id="GO:0017150">
    <property type="term" value="F:tRNA dihydrouridine synthase activity"/>
    <property type="evidence" value="ECO:0007669"/>
    <property type="project" value="InterPro"/>
</dbReference>
<keyword evidence="8" id="KW-0694">RNA-binding</keyword>
<dbReference type="Gene3D" id="1.10.1200.80">
    <property type="entry name" value="Putative flavin oxidoreducatase, domain 2"/>
    <property type="match status" value="1"/>
</dbReference>